<comment type="caution">
    <text evidence="1">The sequence shown here is derived from an EMBL/GenBank/DDBJ whole genome shotgun (WGS) entry which is preliminary data.</text>
</comment>
<evidence type="ECO:0000313" key="2">
    <source>
        <dbReference type="Proteomes" id="UP000585363"/>
    </source>
</evidence>
<dbReference type="PANTHER" id="PTHR34611:SF4">
    <property type="entry name" value="RECOMBINATION-PROMOTING NUCLEASE PSLT051"/>
    <property type="match status" value="1"/>
</dbReference>
<sequence length="116" mass="13078">MGFSSSEQLEALLNYLLQVGDTANPERFICQLAQRLPQHEEILMTIAQKLEEKARKEGLEKGLQEGMLLGEQKGRQAERLETKLEIARTMLSKGMDHSTVMTLTGLTEGELQHICH</sequence>
<proteinExistence type="predicted"/>
<dbReference type="EMBL" id="JAADJU010000005">
    <property type="protein sequence ID" value="NMP27581.1"/>
    <property type="molecule type" value="Genomic_DNA"/>
</dbReference>
<name>A0A848MKF6_9GAMM</name>
<accession>A0A848MKF6</accession>
<dbReference type="PANTHER" id="PTHR34611">
    <property type="match status" value="1"/>
</dbReference>
<reference evidence="1 2" key="1">
    <citation type="submission" date="2020-01" db="EMBL/GenBank/DDBJ databases">
        <authorList>
            <person name="Lee S.D."/>
        </authorList>
    </citation>
    <scope>NUCLEOTIDE SEQUENCE [LARGE SCALE GENOMIC DNA]</scope>
    <source>
        <strain evidence="1 2">SAP-1</strain>
    </source>
</reference>
<organism evidence="1 2">
    <name type="scientific">Rouxiella aceris</name>
    <dbReference type="NCBI Taxonomy" id="2703884"/>
    <lineage>
        <taxon>Bacteria</taxon>
        <taxon>Pseudomonadati</taxon>
        <taxon>Pseudomonadota</taxon>
        <taxon>Gammaproteobacteria</taxon>
        <taxon>Enterobacterales</taxon>
        <taxon>Yersiniaceae</taxon>
        <taxon>Rouxiella</taxon>
    </lineage>
</organism>
<reference evidence="1 2" key="2">
    <citation type="submission" date="2020-06" db="EMBL/GenBank/DDBJ databases">
        <title>Polyphasic characterization of a Rahnella strain isolated from tree sap.</title>
        <authorList>
            <person name="Kim I.S."/>
        </authorList>
    </citation>
    <scope>NUCLEOTIDE SEQUENCE [LARGE SCALE GENOMIC DNA]</scope>
    <source>
        <strain evidence="1 2">SAP-1</strain>
    </source>
</reference>
<protein>
    <submittedName>
        <fullName evidence="1">Rpn family recombination-promoting nuclease/putative transposase</fullName>
    </submittedName>
</protein>
<dbReference type="GO" id="GO:1990238">
    <property type="term" value="F:double-stranded DNA endonuclease activity"/>
    <property type="evidence" value="ECO:0007669"/>
    <property type="project" value="TreeGrafter"/>
</dbReference>
<dbReference type="Proteomes" id="UP000585363">
    <property type="component" value="Unassembled WGS sequence"/>
</dbReference>
<dbReference type="InterPro" id="IPR010106">
    <property type="entry name" value="RpnA"/>
</dbReference>
<dbReference type="GO" id="GO:0006310">
    <property type="term" value="P:DNA recombination"/>
    <property type="evidence" value="ECO:0007669"/>
    <property type="project" value="TreeGrafter"/>
</dbReference>
<dbReference type="AlphaFoldDB" id="A0A848MKF6"/>
<dbReference type="InterPro" id="IPR051699">
    <property type="entry name" value="Rpn/YhgA-like_nuclease"/>
</dbReference>
<gene>
    <name evidence="1" type="ORF">GW590_11995</name>
</gene>
<dbReference type="RefSeq" id="WP_169403281.1">
    <property type="nucleotide sequence ID" value="NZ_JAADJU010000005.1"/>
</dbReference>
<dbReference type="NCBIfam" id="TIGR01784">
    <property type="entry name" value="T_den_put_tspse"/>
    <property type="match status" value="1"/>
</dbReference>
<keyword evidence="2" id="KW-1185">Reference proteome</keyword>
<evidence type="ECO:0000313" key="1">
    <source>
        <dbReference type="EMBL" id="NMP27581.1"/>
    </source>
</evidence>